<evidence type="ECO:0000313" key="1">
    <source>
        <dbReference type="EMBL" id="KAF4107352.1"/>
    </source>
</evidence>
<dbReference type="AlphaFoldDB" id="A0A7J6CNJ3"/>
<protein>
    <submittedName>
        <fullName evidence="1">Uncharacterized protein</fullName>
    </submittedName>
</protein>
<name>A0A7J6CNJ3_9TELE</name>
<comment type="caution">
    <text evidence="1">The sequence shown here is derived from an EMBL/GenBank/DDBJ whole genome shotgun (WGS) entry which is preliminary data.</text>
</comment>
<dbReference type="OrthoDB" id="8866850at2759"/>
<dbReference type="Proteomes" id="UP000579812">
    <property type="component" value="Unassembled WGS sequence"/>
</dbReference>
<proteinExistence type="predicted"/>
<sequence length="516" mass="59442">MDMLDMLFQQTDYRHSEREANYHYFTNFPPRQESGYYSEVNILVLREVTTKSVSMKLRRSTVLRSRRLQQREHVKDSESISVLLSNTDSSESDRVEEIKDHVSVIRDVKRPVRKSRDGPSCRVRKEDERLLSVVEPEHGMVQKISLAPDAMAEDTLEKLRLRANTSETKNEIESRGEVESILDESSTDLTVESGPSSPCHPVDTVRCRECEKLFAKMRKQPTPEKKSRDTNPASLTCDVWVLLKKWHPRRRRHREKGLLWTSLSRIRKLLEGGSDFAAVNRTEASCSRPHVFQQRNLRHCKYLLSITRAKPRHRKRSRSVVWPPIAGWKSSVKRRPSLNNTLSQQLSPLNLSVRVTQEDKLLLDDKISRLNADLKQSSDASSEQRTTNVRGKLNKQKVFDGIDGTRRVLKFDDTPETVAVETVEQRKSPRQKHKRGEIHEAQNGFQNEQQEEISEDSDGFRTPTDLFSVKPKIKRGNQKKVSASGVTKPAVQKPNFMTMLATLVKNQNQIIKESCK</sequence>
<keyword evidence="2" id="KW-1185">Reference proteome</keyword>
<gene>
    <name evidence="1" type="ORF">G5714_011716</name>
</gene>
<organism evidence="1 2">
    <name type="scientific">Onychostoma macrolepis</name>
    <dbReference type="NCBI Taxonomy" id="369639"/>
    <lineage>
        <taxon>Eukaryota</taxon>
        <taxon>Metazoa</taxon>
        <taxon>Chordata</taxon>
        <taxon>Craniata</taxon>
        <taxon>Vertebrata</taxon>
        <taxon>Euteleostomi</taxon>
        <taxon>Actinopterygii</taxon>
        <taxon>Neopterygii</taxon>
        <taxon>Teleostei</taxon>
        <taxon>Ostariophysi</taxon>
        <taxon>Cypriniformes</taxon>
        <taxon>Cyprinidae</taxon>
        <taxon>Acrossocheilinae</taxon>
        <taxon>Onychostoma</taxon>
    </lineage>
</organism>
<reference evidence="1 2" key="1">
    <citation type="submission" date="2020-04" db="EMBL/GenBank/DDBJ databases">
        <title>Chromosome-level genome assembly of a cyprinid fish Onychostoma macrolepis by integration of Nanopore Sequencing, Bionano and Hi-C technology.</title>
        <authorList>
            <person name="Wang D."/>
        </authorList>
    </citation>
    <scope>NUCLEOTIDE SEQUENCE [LARGE SCALE GENOMIC DNA]</scope>
    <source>
        <strain evidence="1">SWU-2019</strain>
        <tissue evidence="1">Muscle</tissue>
    </source>
</reference>
<evidence type="ECO:0000313" key="2">
    <source>
        <dbReference type="Proteomes" id="UP000579812"/>
    </source>
</evidence>
<accession>A0A7J6CNJ3</accession>
<dbReference type="EMBL" id="JAAMOB010000011">
    <property type="protein sequence ID" value="KAF4107352.1"/>
    <property type="molecule type" value="Genomic_DNA"/>
</dbReference>